<comment type="caution">
    <text evidence="1">The sequence shown here is derived from an EMBL/GenBank/DDBJ whole genome shotgun (WGS) entry which is preliminary data.</text>
</comment>
<dbReference type="Proteomes" id="UP000606786">
    <property type="component" value="Unassembled WGS sequence"/>
</dbReference>
<dbReference type="AlphaFoldDB" id="A0A811UGB8"/>
<gene>
    <name evidence="1" type="ORF">CCAP1982_LOCUS6861</name>
</gene>
<sequence>MQHAYPNRSQNPTTIRFNARQSRLNELNIYADNESGQTEGWLTERVVRRCIVCAAVETKERRMTGAKLASPAQRISPNAETSLLAICLLLTIRMQLGLSTHAIVAKQKWPSKQQLECTTDPGRQEQSVCEHVGTTHRHDALGSPVAAVESTN</sequence>
<proteinExistence type="predicted"/>
<evidence type="ECO:0000313" key="1">
    <source>
        <dbReference type="EMBL" id="CAD6998252.1"/>
    </source>
</evidence>
<evidence type="ECO:0000313" key="2">
    <source>
        <dbReference type="Proteomes" id="UP000606786"/>
    </source>
</evidence>
<dbReference type="EMBL" id="CAJHJT010000012">
    <property type="protein sequence ID" value="CAD6998252.1"/>
    <property type="molecule type" value="Genomic_DNA"/>
</dbReference>
<protein>
    <submittedName>
        <fullName evidence="1">(Mediterranean fruit fly) hypothetical protein</fullName>
    </submittedName>
</protein>
<organism evidence="1 2">
    <name type="scientific">Ceratitis capitata</name>
    <name type="common">Mediterranean fruit fly</name>
    <name type="synonym">Tephritis capitata</name>
    <dbReference type="NCBI Taxonomy" id="7213"/>
    <lineage>
        <taxon>Eukaryota</taxon>
        <taxon>Metazoa</taxon>
        <taxon>Ecdysozoa</taxon>
        <taxon>Arthropoda</taxon>
        <taxon>Hexapoda</taxon>
        <taxon>Insecta</taxon>
        <taxon>Pterygota</taxon>
        <taxon>Neoptera</taxon>
        <taxon>Endopterygota</taxon>
        <taxon>Diptera</taxon>
        <taxon>Brachycera</taxon>
        <taxon>Muscomorpha</taxon>
        <taxon>Tephritoidea</taxon>
        <taxon>Tephritidae</taxon>
        <taxon>Ceratitis</taxon>
        <taxon>Ceratitis</taxon>
    </lineage>
</organism>
<keyword evidence="2" id="KW-1185">Reference proteome</keyword>
<accession>A0A811UGB8</accession>
<reference evidence="1" key="1">
    <citation type="submission" date="2020-11" db="EMBL/GenBank/DDBJ databases">
        <authorList>
            <person name="Whitehead M."/>
        </authorList>
    </citation>
    <scope>NUCLEOTIDE SEQUENCE</scope>
    <source>
        <strain evidence="1">EGII</strain>
    </source>
</reference>
<name>A0A811UGB8_CERCA</name>